<dbReference type="EMBL" id="WEGJ01000043">
    <property type="protein sequence ID" value="MQY16050.1"/>
    <property type="molecule type" value="Genomic_DNA"/>
</dbReference>
<accession>A0A7K0CRK5</accession>
<proteinExistence type="predicted"/>
<gene>
    <name evidence="1" type="ORF">SRB5_62420</name>
</gene>
<evidence type="ECO:0000313" key="2">
    <source>
        <dbReference type="Proteomes" id="UP000466345"/>
    </source>
</evidence>
<dbReference type="Proteomes" id="UP000466345">
    <property type="component" value="Unassembled WGS sequence"/>
</dbReference>
<sequence>MLWGIMSFEDEWAQLKADAAMHLDRVPDPGPGPPTPQGDLQVNQKDLAAVGDVAFRLNQSLGNDGLHAMTGLYGASYALKTDFALGAALDQVAERWTEQVRSLQGACAHISNHLDYTQKAHAGDEFYLFTQFSNINTLDDGFREGDA</sequence>
<protein>
    <submittedName>
        <fullName evidence="1">Uncharacterized protein</fullName>
    </submittedName>
</protein>
<evidence type="ECO:0000313" key="1">
    <source>
        <dbReference type="EMBL" id="MQY16050.1"/>
    </source>
</evidence>
<comment type="caution">
    <text evidence="1">The sequence shown here is derived from an EMBL/GenBank/DDBJ whole genome shotgun (WGS) entry which is preliminary data.</text>
</comment>
<dbReference type="AlphaFoldDB" id="A0A7K0CRK5"/>
<keyword evidence="2" id="KW-1185">Reference proteome</keyword>
<name>A0A7K0CRK5_9ACTN</name>
<organism evidence="1 2">
    <name type="scientific">Streptomyces smaragdinus</name>
    <dbReference type="NCBI Taxonomy" id="2585196"/>
    <lineage>
        <taxon>Bacteria</taxon>
        <taxon>Bacillati</taxon>
        <taxon>Actinomycetota</taxon>
        <taxon>Actinomycetes</taxon>
        <taxon>Kitasatosporales</taxon>
        <taxon>Streptomycetaceae</taxon>
        <taxon>Streptomyces</taxon>
    </lineage>
</organism>
<reference evidence="1 2" key="1">
    <citation type="submission" date="2019-10" db="EMBL/GenBank/DDBJ databases">
        <title>Streptomyces smaragdinus sp. nov. and Streptomyces fabii sp. nov., isolated from the gut of fungus growing-termite Macrotermes natalensis.</title>
        <authorList>
            <person name="Schwitalla J."/>
            <person name="Benndorf R."/>
            <person name="Martin K."/>
            <person name="De Beer W."/>
            <person name="Kaster A.-K."/>
            <person name="Vollmers J."/>
            <person name="Poulsen M."/>
            <person name="Beemelmanns C."/>
        </authorList>
    </citation>
    <scope>NUCLEOTIDE SEQUENCE [LARGE SCALE GENOMIC DNA]</scope>
    <source>
        <strain evidence="1 2">RB5</strain>
    </source>
</reference>